<keyword evidence="2" id="KW-1185">Reference proteome</keyword>
<accession>A0ABM5NGA7</accession>
<name>A0ABM5NGA7_LIBAS</name>
<proteinExistence type="predicted"/>
<evidence type="ECO:0000313" key="1">
    <source>
        <dbReference type="EMBL" id="AGH17253.1"/>
    </source>
</evidence>
<dbReference type="RefSeq" id="WP_015452848.1">
    <property type="nucleotide sequence ID" value="NC_020549.1"/>
</dbReference>
<dbReference type="EMBL" id="CP004005">
    <property type="protein sequence ID" value="AGH17253.1"/>
    <property type="molecule type" value="Genomic_DNA"/>
</dbReference>
<dbReference type="Proteomes" id="UP000011820">
    <property type="component" value="Chromosome"/>
</dbReference>
<organism evidence="1 2">
    <name type="scientific">Candidatus Liberibacter asiaticus str. gxpsy</name>
    <dbReference type="NCBI Taxonomy" id="1174529"/>
    <lineage>
        <taxon>Bacteria</taxon>
        <taxon>Pseudomonadati</taxon>
        <taxon>Pseudomonadota</taxon>
        <taxon>Alphaproteobacteria</taxon>
        <taxon>Hyphomicrobiales</taxon>
        <taxon>Rhizobiaceae</taxon>
        <taxon>Liberibacter</taxon>
    </lineage>
</organism>
<dbReference type="InterPro" id="IPR035220">
    <property type="entry name" value="DUF5330"/>
</dbReference>
<gene>
    <name evidence="1" type="ORF">WSI_04415</name>
</gene>
<sequence>MFWIAKKFFWISVLLIVLSNVYAQPFLEETEKGKKTEITDFMTATSGTVGYASNLCNAKPEICLLWKKIMRNVKRHTLNGAKIVYGFAKSALEKNERESVAIHSKNEYPPPLPSHH</sequence>
<dbReference type="GeneID" id="93077247"/>
<reference evidence="1 2" key="1">
    <citation type="journal article" date="2013" name="Genome Announc.">
        <title>Complete Genome Sequence of a Chinese Strain of 'Candidatus Liberibacter asiaticus'.</title>
        <authorList>
            <person name="Lin H."/>
            <person name="Han C.S."/>
            <person name="Liu B."/>
            <person name="Lou B."/>
            <person name="Bai X."/>
            <person name="Deng C."/>
            <person name="Civerolo E.L."/>
            <person name="Gupta G."/>
        </authorList>
    </citation>
    <scope>NUCLEOTIDE SEQUENCE [LARGE SCALE GENOMIC DNA]</scope>
    <source>
        <strain evidence="2">gxpsy</strain>
    </source>
</reference>
<dbReference type="Pfam" id="PF17264">
    <property type="entry name" value="DUF5330"/>
    <property type="match status" value="1"/>
</dbReference>
<protein>
    <submittedName>
        <fullName evidence="1">Uncharacterized protein</fullName>
    </submittedName>
</protein>
<evidence type="ECO:0000313" key="2">
    <source>
        <dbReference type="Proteomes" id="UP000011820"/>
    </source>
</evidence>